<protein>
    <submittedName>
        <fullName evidence="3">Gag-pol polyprotein</fullName>
    </submittedName>
</protein>
<feature type="region of interest" description="Disordered" evidence="1">
    <location>
        <begin position="439"/>
        <end position="516"/>
    </location>
</feature>
<sequence>MTSKGNTSKALSDFSKRPNTRSHSRKTQSSEDIPPFEVANNIWEQMSKPPKDGIVTKENFVIDDNNLSSEHSNDIIFGGFPQDLVNNFINIMQSEFEMSMVGELSCFLGLQIKQKNDDIFISQEKYAKNMVKKFGLEQTRNKRTPATTHVKLTRDADGAEVDHKLYRSIADPRISHLEAVKRILKYVHGTSDFGMMYSYDTTPTVVGYCDADWAGSADGRKNEAKYIAAGSGCTQVIWMKNMLHEYGFDQDTITLYCDNMSAIDISKNPIQHSRTKHIDIRHHFIRELVEDKVIRLDHIRSNLQLADIFINLWIRTHWNIYELVKECVALNFMSEDAPNVTIYSPPPVQHARVRGHRFKSTPPRRPYRLPSKNLQEEALVRLQESLRPESVPEVGESFVPISPAMHAHRTPEAIVSDMDSDDQDDVPLICLLKKTSGPVISEKLPSDPPGSTHSQESSSTGGVFIPTSVGPRRSSAMPSGYSSSVHPPRSKSPASKPDVVPTHISGNTTAAHEEQTGVFRNEYQFASFTQDDIPPVDIPSPTNDPTAPSTEGRPKSPKVSQPPKRKTQQVRRNITTKTGRKKILVNISFVPIDRISFHHEENVQC</sequence>
<dbReference type="Proteomes" id="UP000321393">
    <property type="component" value="Unassembled WGS sequence"/>
</dbReference>
<comment type="caution">
    <text evidence="3">The sequence shown here is derived from an EMBL/GenBank/DDBJ whole genome shotgun (WGS) entry which is preliminary data.</text>
</comment>
<name>A0A5A7SN23_CUCMM</name>
<reference evidence="3 4" key="1">
    <citation type="submission" date="2019-08" db="EMBL/GenBank/DDBJ databases">
        <title>Draft genome sequences of two oriental melons (Cucumis melo L. var makuwa).</title>
        <authorList>
            <person name="Kwon S.-Y."/>
        </authorList>
    </citation>
    <scope>NUCLEOTIDE SEQUENCE [LARGE SCALE GENOMIC DNA]</scope>
    <source>
        <strain evidence="4">cv. SW 3</strain>
        <tissue evidence="3">Leaf</tissue>
    </source>
</reference>
<dbReference type="OrthoDB" id="418237at2759"/>
<evidence type="ECO:0000313" key="4">
    <source>
        <dbReference type="Proteomes" id="UP000321393"/>
    </source>
</evidence>
<gene>
    <name evidence="3" type="ORF">E6C27_scaffold34G001290</name>
</gene>
<dbReference type="CDD" id="cd09272">
    <property type="entry name" value="RNase_HI_RT_Ty1"/>
    <property type="match status" value="1"/>
</dbReference>
<dbReference type="PANTHER" id="PTHR11439:SF483">
    <property type="entry name" value="PEPTIDE SYNTHASE GLIP-LIKE, PUTATIVE (AFU_ORTHOLOGUE AFUA_3G12920)-RELATED"/>
    <property type="match status" value="1"/>
</dbReference>
<feature type="domain" description="Reverse transcriptase Ty1/copia-type" evidence="2">
    <location>
        <begin position="73"/>
        <end position="146"/>
    </location>
</feature>
<organism evidence="3 4">
    <name type="scientific">Cucumis melo var. makuwa</name>
    <name type="common">Oriental melon</name>
    <dbReference type="NCBI Taxonomy" id="1194695"/>
    <lineage>
        <taxon>Eukaryota</taxon>
        <taxon>Viridiplantae</taxon>
        <taxon>Streptophyta</taxon>
        <taxon>Embryophyta</taxon>
        <taxon>Tracheophyta</taxon>
        <taxon>Spermatophyta</taxon>
        <taxon>Magnoliopsida</taxon>
        <taxon>eudicotyledons</taxon>
        <taxon>Gunneridae</taxon>
        <taxon>Pentapetalae</taxon>
        <taxon>rosids</taxon>
        <taxon>fabids</taxon>
        <taxon>Cucurbitales</taxon>
        <taxon>Cucurbitaceae</taxon>
        <taxon>Benincaseae</taxon>
        <taxon>Cucumis</taxon>
    </lineage>
</organism>
<accession>A0A5A7SN23</accession>
<dbReference type="Pfam" id="PF07727">
    <property type="entry name" value="RVT_2"/>
    <property type="match status" value="1"/>
</dbReference>
<proteinExistence type="predicted"/>
<feature type="compositionally biased region" description="Polar residues" evidence="1">
    <location>
        <begin position="540"/>
        <end position="549"/>
    </location>
</feature>
<dbReference type="PANTHER" id="PTHR11439">
    <property type="entry name" value="GAG-POL-RELATED RETROTRANSPOSON"/>
    <property type="match status" value="1"/>
</dbReference>
<feature type="compositionally biased region" description="Polar residues" evidence="1">
    <location>
        <begin position="476"/>
        <end position="485"/>
    </location>
</feature>
<dbReference type="STRING" id="1194695.A0A5A7SN23"/>
<dbReference type="InterPro" id="IPR013103">
    <property type="entry name" value="RVT_2"/>
</dbReference>
<evidence type="ECO:0000259" key="2">
    <source>
        <dbReference type="Pfam" id="PF07727"/>
    </source>
</evidence>
<evidence type="ECO:0000256" key="1">
    <source>
        <dbReference type="SAM" id="MobiDB-lite"/>
    </source>
</evidence>
<evidence type="ECO:0000313" key="3">
    <source>
        <dbReference type="EMBL" id="KAA0025855.1"/>
    </source>
</evidence>
<dbReference type="EMBL" id="SSTE01023063">
    <property type="protein sequence ID" value="KAA0025855.1"/>
    <property type="molecule type" value="Genomic_DNA"/>
</dbReference>
<feature type="compositionally biased region" description="Polar residues" evidence="1">
    <location>
        <begin position="449"/>
        <end position="461"/>
    </location>
</feature>
<feature type="region of interest" description="Disordered" evidence="1">
    <location>
        <begin position="1"/>
        <end position="35"/>
    </location>
</feature>
<dbReference type="AlphaFoldDB" id="A0A5A7SN23"/>
<feature type="region of interest" description="Disordered" evidence="1">
    <location>
        <begin position="531"/>
        <end position="577"/>
    </location>
</feature>
<feature type="compositionally biased region" description="Polar residues" evidence="1">
    <location>
        <begin position="1"/>
        <end position="10"/>
    </location>
</feature>